<keyword evidence="7" id="KW-0175">Coiled coil</keyword>
<feature type="repeat" description="TPR" evidence="6">
    <location>
        <begin position="158"/>
        <end position="191"/>
    </location>
</feature>
<dbReference type="InterPro" id="IPR011990">
    <property type="entry name" value="TPR-like_helical_dom_sf"/>
</dbReference>
<comment type="caution">
    <text evidence="9">The sequence shown here is derived from an EMBL/GenBank/DDBJ whole genome shotgun (WGS) entry which is preliminary data.</text>
</comment>
<dbReference type="Pfam" id="PF13181">
    <property type="entry name" value="TPR_8"/>
    <property type="match status" value="1"/>
</dbReference>
<evidence type="ECO:0000256" key="7">
    <source>
        <dbReference type="SAM" id="Coils"/>
    </source>
</evidence>
<feature type="coiled-coil region" evidence="7">
    <location>
        <begin position="385"/>
        <end position="419"/>
    </location>
</feature>
<evidence type="ECO:0000313" key="9">
    <source>
        <dbReference type="EMBL" id="MFD1001610.1"/>
    </source>
</evidence>
<keyword evidence="10" id="KW-1185">Reference proteome</keyword>
<dbReference type="EMBL" id="JBHTKA010000007">
    <property type="protein sequence ID" value="MFD1001610.1"/>
    <property type="molecule type" value="Genomic_DNA"/>
</dbReference>
<dbReference type="PANTHER" id="PTHR46630">
    <property type="entry name" value="TETRATRICOPEPTIDE REPEAT PROTEIN 29"/>
    <property type="match status" value="1"/>
</dbReference>
<evidence type="ECO:0000256" key="8">
    <source>
        <dbReference type="SAM" id="Phobius"/>
    </source>
</evidence>
<keyword evidence="4 6" id="KW-0802">TPR repeat</keyword>
<keyword evidence="8" id="KW-0812">Transmembrane</keyword>
<accession>A0ABW3K831</accession>
<dbReference type="Proteomes" id="UP001597112">
    <property type="component" value="Unassembled WGS sequence"/>
</dbReference>
<comment type="subcellular location">
    <subcellularLocation>
        <location evidence="1">Cytoplasm</location>
    </subcellularLocation>
</comment>
<evidence type="ECO:0000256" key="1">
    <source>
        <dbReference type="ARBA" id="ARBA00004496"/>
    </source>
</evidence>
<evidence type="ECO:0000256" key="3">
    <source>
        <dbReference type="ARBA" id="ARBA00022737"/>
    </source>
</evidence>
<keyword evidence="2" id="KW-0963">Cytoplasm</keyword>
<evidence type="ECO:0000256" key="2">
    <source>
        <dbReference type="ARBA" id="ARBA00022490"/>
    </source>
</evidence>
<evidence type="ECO:0000313" key="10">
    <source>
        <dbReference type="Proteomes" id="UP001597112"/>
    </source>
</evidence>
<dbReference type="SUPFAM" id="SSF47384">
    <property type="entry name" value="Homodimeric domain of signal transducing histidine kinase"/>
    <property type="match status" value="1"/>
</dbReference>
<proteinExistence type="inferred from homology"/>
<dbReference type="InterPro" id="IPR019734">
    <property type="entry name" value="TPR_rpt"/>
</dbReference>
<organism evidence="9 10">
    <name type="scientific">Ohtaekwangia kribbensis</name>
    <dbReference type="NCBI Taxonomy" id="688913"/>
    <lineage>
        <taxon>Bacteria</taxon>
        <taxon>Pseudomonadati</taxon>
        <taxon>Bacteroidota</taxon>
        <taxon>Cytophagia</taxon>
        <taxon>Cytophagales</taxon>
        <taxon>Fulvivirgaceae</taxon>
        <taxon>Ohtaekwangia</taxon>
    </lineage>
</organism>
<reference evidence="10" key="1">
    <citation type="journal article" date="2019" name="Int. J. Syst. Evol. Microbiol.">
        <title>The Global Catalogue of Microorganisms (GCM) 10K type strain sequencing project: providing services to taxonomists for standard genome sequencing and annotation.</title>
        <authorList>
            <consortium name="The Broad Institute Genomics Platform"/>
            <consortium name="The Broad Institute Genome Sequencing Center for Infectious Disease"/>
            <person name="Wu L."/>
            <person name="Ma J."/>
        </authorList>
    </citation>
    <scope>NUCLEOTIDE SEQUENCE [LARGE SCALE GENOMIC DNA]</scope>
    <source>
        <strain evidence="10">CCUG 58938</strain>
    </source>
</reference>
<comment type="similarity">
    <text evidence="5">Belongs to the Rap family.</text>
</comment>
<keyword evidence="8" id="KW-1133">Transmembrane helix</keyword>
<name>A0ABW3K831_9BACT</name>
<dbReference type="SMART" id="SM00028">
    <property type="entry name" value="TPR"/>
    <property type="match status" value="4"/>
</dbReference>
<dbReference type="InterPro" id="IPR051476">
    <property type="entry name" value="Bac_ResReg_Asp_Phosphatase"/>
</dbReference>
<feature type="transmembrane region" description="Helical" evidence="8">
    <location>
        <begin position="346"/>
        <end position="371"/>
    </location>
</feature>
<dbReference type="Pfam" id="PF13424">
    <property type="entry name" value="TPR_12"/>
    <property type="match status" value="1"/>
</dbReference>
<keyword evidence="3" id="KW-0677">Repeat</keyword>
<dbReference type="PANTHER" id="PTHR46630:SF1">
    <property type="entry name" value="TETRATRICOPEPTIDE REPEAT PROTEIN 29"/>
    <property type="match status" value="1"/>
</dbReference>
<dbReference type="InterPro" id="IPR036097">
    <property type="entry name" value="HisK_dim/P_sf"/>
</dbReference>
<evidence type="ECO:0000256" key="5">
    <source>
        <dbReference type="ARBA" id="ARBA00038253"/>
    </source>
</evidence>
<protein>
    <submittedName>
        <fullName evidence="9">Tetratricopeptide repeat protein</fullName>
    </submittedName>
</protein>
<dbReference type="RefSeq" id="WP_377581668.1">
    <property type="nucleotide sequence ID" value="NZ_JBHTKA010000007.1"/>
</dbReference>
<dbReference type="Gene3D" id="1.25.40.10">
    <property type="entry name" value="Tetratricopeptide repeat domain"/>
    <property type="match status" value="2"/>
</dbReference>
<keyword evidence="8" id="KW-0472">Membrane</keyword>
<sequence>MKRFLLIALTMVMFRLDAQVLIDSLQNQLSATRSTEEQIDILNQLSHAYTLVSLSRAEELAQKALVSAQENEYDKGIATSFNNLGICASIQGKHAEGMDYFIKALRIRERLKDTKGMSHIYNNISRVLIYQGDYNLAIDYSKKSIALIERTDDPKALANAYVSLGEIYLKRNDLDKALQMYTTARDISVRANLSDYKLWTEAKRISVLNAQGKFQLALQTGLAIETSLPVHRDFFSTIELHQTIGLIYSNLNDFEHATKYLYKAKAMADSLNDANARITARANLSSTFRKFKAYDSAWYYNDNYIALRDEVFNAEKSRQIAALEHLYQSEQKDQMLAMRDQKIRTLTLAVIIGSLLLLAITALVIIVFRLYRDKKRSLVEMKRLNNDIYEKHEEILAQAEELTQANAEISRMNESLEMEVSQRVAEIKLQNQKLLEYAYFNAHNVRGPLARILGLCTLMSHESSIDELREYNSRLLYCAEELDSVVREINRKLSD</sequence>
<dbReference type="PROSITE" id="PS50005">
    <property type="entry name" value="TPR"/>
    <property type="match status" value="1"/>
</dbReference>
<evidence type="ECO:0000256" key="4">
    <source>
        <dbReference type="ARBA" id="ARBA00022803"/>
    </source>
</evidence>
<evidence type="ECO:0000256" key="6">
    <source>
        <dbReference type="PROSITE-ProRule" id="PRU00339"/>
    </source>
</evidence>
<dbReference type="SUPFAM" id="SSF48452">
    <property type="entry name" value="TPR-like"/>
    <property type="match status" value="1"/>
</dbReference>
<gene>
    <name evidence="9" type="ORF">ACFQ21_19930</name>
</gene>
<dbReference type="Pfam" id="PF13374">
    <property type="entry name" value="TPR_10"/>
    <property type="match status" value="1"/>
</dbReference>